<keyword evidence="1" id="KW-0472">Membrane</keyword>
<name>A0AB39NAA8_9ACTN</name>
<feature type="transmembrane region" description="Helical" evidence="1">
    <location>
        <begin position="20"/>
        <end position="44"/>
    </location>
</feature>
<dbReference type="AlphaFoldDB" id="A0AB39NAA8"/>
<protein>
    <submittedName>
        <fullName evidence="2">DUF6463 family protein</fullName>
    </submittedName>
</protein>
<dbReference type="InterPro" id="IPR045590">
    <property type="entry name" value="DUF6463"/>
</dbReference>
<dbReference type="Pfam" id="PF20064">
    <property type="entry name" value="DUF6463"/>
    <property type="match status" value="1"/>
</dbReference>
<dbReference type="RefSeq" id="WP_369273844.1">
    <property type="nucleotide sequence ID" value="NZ_CP163432.1"/>
</dbReference>
<proteinExistence type="predicted"/>
<evidence type="ECO:0000313" key="2">
    <source>
        <dbReference type="EMBL" id="XDQ13838.1"/>
    </source>
</evidence>
<reference evidence="2" key="1">
    <citation type="submission" date="2024-07" db="EMBL/GenBank/DDBJ databases">
        <authorList>
            <person name="Yu S.T."/>
        </authorList>
    </citation>
    <scope>NUCLEOTIDE SEQUENCE</scope>
    <source>
        <strain evidence="2">R11</strain>
    </source>
</reference>
<dbReference type="EMBL" id="CP163432">
    <property type="protein sequence ID" value="XDQ13838.1"/>
    <property type="molecule type" value="Genomic_DNA"/>
</dbReference>
<feature type="transmembrane region" description="Helical" evidence="1">
    <location>
        <begin position="64"/>
        <end position="82"/>
    </location>
</feature>
<evidence type="ECO:0000256" key="1">
    <source>
        <dbReference type="SAM" id="Phobius"/>
    </source>
</evidence>
<accession>A0AB39NAA8</accession>
<keyword evidence="1" id="KW-1133">Transmembrane helix</keyword>
<sequence length="154" mass="16233">MRTSVYPEARKPDTPGLHRWVPRLIIAAATVHMMVGVGAAGSHWRGIVSDGLWNTVGNDDDARMMTLWFMISGMAFLGLGLLTRRTVIVTNTVPTETGWILLALGIPVSLMEPISGGWSLIAIGALALVASRHDGSATDSDQAATHADGTGTVG</sequence>
<gene>
    <name evidence="2" type="ORF">AB5J55_31455</name>
</gene>
<keyword evidence="1" id="KW-0812">Transmembrane</keyword>
<organism evidence="2">
    <name type="scientific">Streptomyces sp. R11</name>
    <dbReference type="NCBI Taxonomy" id="3238625"/>
    <lineage>
        <taxon>Bacteria</taxon>
        <taxon>Bacillati</taxon>
        <taxon>Actinomycetota</taxon>
        <taxon>Actinomycetes</taxon>
        <taxon>Kitasatosporales</taxon>
        <taxon>Streptomycetaceae</taxon>
        <taxon>Streptomyces</taxon>
    </lineage>
</organism>